<reference evidence="2" key="2">
    <citation type="submission" date="2024-10" db="UniProtKB">
        <authorList>
            <consortium name="EnsemblProtists"/>
        </authorList>
    </citation>
    <scope>IDENTIFICATION</scope>
</reference>
<dbReference type="GO" id="GO:0004553">
    <property type="term" value="F:hydrolase activity, hydrolyzing O-glycosyl compounds"/>
    <property type="evidence" value="ECO:0007669"/>
    <property type="project" value="InterPro"/>
</dbReference>
<dbReference type="SUPFAM" id="SSF49899">
    <property type="entry name" value="Concanavalin A-like lectins/glucanases"/>
    <property type="match status" value="1"/>
</dbReference>
<name>A0A0D3JMF4_EMIH1</name>
<dbReference type="PaxDb" id="2903-EOD24689"/>
<reference evidence="3" key="1">
    <citation type="journal article" date="2013" name="Nature">
        <title>Pan genome of the phytoplankton Emiliania underpins its global distribution.</title>
        <authorList>
            <person name="Read B.A."/>
            <person name="Kegel J."/>
            <person name="Klute M.J."/>
            <person name="Kuo A."/>
            <person name="Lefebvre S.C."/>
            <person name="Maumus F."/>
            <person name="Mayer C."/>
            <person name="Miller J."/>
            <person name="Monier A."/>
            <person name="Salamov A."/>
            <person name="Young J."/>
            <person name="Aguilar M."/>
            <person name="Claverie J.M."/>
            <person name="Frickenhaus S."/>
            <person name="Gonzalez K."/>
            <person name="Herman E.K."/>
            <person name="Lin Y.C."/>
            <person name="Napier J."/>
            <person name="Ogata H."/>
            <person name="Sarno A.F."/>
            <person name="Shmutz J."/>
            <person name="Schroeder D."/>
            <person name="de Vargas C."/>
            <person name="Verret F."/>
            <person name="von Dassow P."/>
            <person name="Valentin K."/>
            <person name="Van de Peer Y."/>
            <person name="Wheeler G."/>
            <person name="Dacks J.B."/>
            <person name="Delwiche C.F."/>
            <person name="Dyhrman S.T."/>
            <person name="Glockner G."/>
            <person name="John U."/>
            <person name="Richards T."/>
            <person name="Worden A.Z."/>
            <person name="Zhang X."/>
            <person name="Grigoriev I.V."/>
            <person name="Allen A.E."/>
            <person name="Bidle K."/>
            <person name="Borodovsky M."/>
            <person name="Bowler C."/>
            <person name="Brownlee C."/>
            <person name="Cock J.M."/>
            <person name="Elias M."/>
            <person name="Gladyshev V.N."/>
            <person name="Groth M."/>
            <person name="Guda C."/>
            <person name="Hadaegh A."/>
            <person name="Iglesias-Rodriguez M.D."/>
            <person name="Jenkins J."/>
            <person name="Jones B.M."/>
            <person name="Lawson T."/>
            <person name="Leese F."/>
            <person name="Lindquist E."/>
            <person name="Lobanov A."/>
            <person name="Lomsadze A."/>
            <person name="Malik S.B."/>
            <person name="Marsh M.E."/>
            <person name="Mackinder L."/>
            <person name="Mock T."/>
            <person name="Mueller-Roeber B."/>
            <person name="Pagarete A."/>
            <person name="Parker M."/>
            <person name="Probert I."/>
            <person name="Quesneville H."/>
            <person name="Raines C."/>
            <person name="Rensing S.A."/>
            <person name="Riano-Pachon D.M."/>
            <person name="Richier S."/>
            <person name="Rokitta S."/>
            <person name="Shiraiwa Y."/>
            <person name="Soanes D.M."/>
            <person name="van der Giezen M."/>
            <person name="Wahlund T.M."/>
            <person name="Williams B."/>
            <person name="Wilson W."/>
            <person name="Wolfe G."/>
            <person name="Wurch L.L."/>
        </authorList>
    </citation>
    <scope>NUCLEOTIDE SEQUENCE</scope>
</reference>
<dbReference type="InterPro" id="IPR013320">
    <property type="entry name" value="ConA-like_dom_sf"/>
</dbReference>
<dbReference type="HOGENOM" id="CLU_701011_0_0_1"/>
<protein>
    <recommendedName>
        <fullName evidence="4">Pherophorin domain-containing protein</fullName>
    </recommendedName>
</protein>
<dbReference type="Gene3D" id="2.70.100.10">
    <property type="entry name" value="Glycoside hydrolase, family 7, domain"/>
    <property type="match status" value="1"/>
</dbReference>
<feature type="compositionally biased region" description="Pro residues" evidence="1">
    <location>
        <begin position="282"/>
        <end position="346"/>
    </location>
</feature>
<evidence type="ECO:0000256" key="1">
    <source>
        <dbReference type="SAM" id="MobiDB-lite"/>
    </source>
</evidence>
<dbReference type="KEGG" id="ehx:EMIHUDRAFT_101082"/>
<evidence type="ECO:0000313" key="2">
    <source>
        <dbReference type="EnsemblProtists" id="EOD24689"/>
    </source>
</evidence>
<evidence type="ECO:0008006" key="4">
    <source>
        <dbReference type="Google" id="ProtNLM"/>
    </source>
</evidence>
<sequence>MSLLLQLSAVAQRTFGPVGGGHGWAAEHGQAPSVSHGALTVHGDSRLYLVRDSAGEDWARHSYVRLDLGASPLRFTIDTSNVPCGCLACVYLVSMPDPEAGRSNYCDMAENVAPGYRGQTCIEMDILEANSHAMQAAIHTEVGGEYGSGNCDRNGCFMRVGGPQADRPRQNSYGVGNDRRINSARPFDVEASVDVQGRTTIMLRQEGVRVTSFDPRLAGNPQGQGVPAAALQKTLSAQGTLALVASMWRANDLAWLDGGCGQCDLSRASFTISNLQFSGMAKPPPPPPPSHPPPPRPKPPPAPPDPVQPPPSPPPPSPSPPPPLPPLPPPPSPFPPPLPPPPPPVSPPFLLGTTPANAALAALSGALLIGVAIAAMRISLGSKPPPPPVHEFAI</sequence>
<accession>A0A0D3JMF4</accession>
<dbReference type="Proteomes" id="UP000013827">
    <property type="component" value="Unassembled WGS sequence"/>
</dbReference>
<dbReference type="STRING" id="2903.R1EV02"/>
<dbReference type="PRINTS" id="PR01217">
    <property type="entry name" value="PRICHEXTENSN"/>
</dbReference>
<dbReference type="GeneID" id="17270236"/>
<dbReference type="RefSeq" id="XP_005777118.1">
    <property type="nucleotide sequence ID" value="XM_005777061.1"/>
</dbReference>
<evidence type="ECO:0000313" key="3">
    <source>
        <dbReference type="Proteomes" id="UP000013827"/>
    </source>
</evidence>
<organism evidence="2 3">
    <name type="scientific">Emiliania huxleyi (strain CCMP1516)</name>
    <dbReference type="NCBI Taxonomy" id="280463"/>
    <lineage>
        <taxon>Eukaryota</taxon>
        <taxon>Haptista</taxon>
        <taxon>Haptophyta</taxon>
        <taxon>Prymnesiophyceae</taxon>
        <taxon>Isochrysidales</taxon>
        <taxon>Noelaerhabdaceae</taxon>
        <taxon>Emiliania</taxon>
    </lineage>
</organism>
<dbReference type="AlphaFoldDB" id="A0A0D3JMF4"/>
<dbReference type="GO" id="GO:0005975">
    <property type="term" value="P:carbohydrate metabolic process"/>
    <property type="evidence" value="ECO:0007669"/>
    <property type="project" value="InterPro"/>
</dbReference>
<keyword evidence="3" id="KW-1185">Reference proteome</keyword>
<dbReference type="EnsemblProtists" id="EOD24689">
    <property type="protein sequence ID" value="EOD24689"/>
    <property type="gene ID" value="EMIHUDRAFT_101082"/>
</dbReference>
<feature type="region of interest" description="Disordered" evidence="1">
    <location>
        <begin position="276"/>
        <end position="346"/>
    </location>
</feature>
<proteinExistence type="predicted"/>
<dbReference type="InterPro" id="IPR037019">
    <property type="entry name" value="Glyco_hydro_7_sf"/>
</dbReference>